<feature type="transmembrane region" description="Helical" evidence="1">
    <location>
        <begin position="139"/>
        <end position="161"/>
    </location>
</feature>
<dbReference type="AlphaFoldDB" id="A0A8B2P2Q3"/>
<dbReference type="EMBL" id="QHHQ01000002">
    <property type="protein sequence ID" value="RAI02537.1"/>
    <property type="molecule type" value="Genomic_DNA"/>
</dbReference>
<keyword evidence="3" id="KW-1185">Reference proteome</keyword>
<feature type="transmembrane region" description="Helical" evidence="1">
    <location>
        <begin position="173"/>
        <end position="194"/>
    </location>
</feature>
<evidence type="ECO:0000256" key="1">
    <source>
        <dbReference type="SAM" id="Phobius"/>
    </source>
</evidence>
<dbReference type="Proteomes" id="UP000249590">
    <property type="component" value="Unassembled WGS sequence"/>
</dbReference>
<protein>
    <submittedName>
        <fullName evidence="2">Uncharacterized protein</fullName>
    </submittedName>
</protein>
<comment type="caution">
    <text evidence="2">The sequence shown here is derived from an EMBL/GenBank/DDBJ whole genome shotgun (WGS) entry which is preliminary data.</text>
</comment>
<keyword evidence="1" id="KW-0472">Membrane</keyword>
<gene>
    <name evidence="2" type="ORF">DLJ53_10760</name>
</gene>
<feature type="transmembrane region" description="Helical" evidence="1">
    <location>
        <begin position="94"/>
        <end position="119"/>
    </location>
</feature>
<keyword evidence="1" id="KW-1133">Transmembrane helix</keyword>
<feature type="transmembrane region" description="Helical" evidence="1">
    <location>
        <begin position="52"/>
        <end position="73"/>
    </location>
</feature>
<keyword evidence="1" id="KW-0812">Transmembrane</keyword>
<organism evidence="2 3">
    <name type="scientific">Acuticoccus sediminis</name>
    <dbReference type="NCBI Taxonomy" id="2184697"/>
    <lineage>
        <taxon>Bacteria</taxon>
        <taxon>Pseudomonadati</taxon>
        <taxon>Pseudomonadota</taxon>
        <taxon>Alphaproteobacteria</taxon>
        <taxon>Hyphomicrobiales</taxon>
        <taxon>Amorphaceae</taxon>
        <taxon>Acuticoccus</taxon>
    </lineage>
</organism>
<evidence type="ECO:0000313" key="3">
    <source>
        <dbReference type="Proteomes" id="UP000249590"/>
    </source>
</evidence>
<sequence length="200" mass="21148">MPDVRRARAWNTWIGIALLVLAAVCLLVWFPRDIGSGFVARSISGRIMPADAFFPTILVSLMVPLALLLILTAQRRGPRAAGGEPVGRITAANAVFLLQCAVLIGASLAVMTVVGPLLVRLHNALAGTPISGYRAVSATFPYDVSGFFLGGTLMAVCFIALARRTLRWRDVAVAAASVAGMILIFDLLLGNILLPPNGDL</sequence>
<evidence type="ECO:0000313" key="2">
    <source>
        <dbReference type="EMBL" id="RAI02537.1"/>
    </source>
</evidence>
<reference evidence="2 3" key="1">
    <citation type="submission" date="2018-05" db="EMBL/GenBank/DDBJ databases">
        <title>Acuticoccus sediminis sp. nov., isolated from deep-sea sediment of Indian Ocean.</title>
        <authorList>
            <person name="Liu X."/>
            <person name="Lai Q."/>
            <person name="Du Y."/>
            <person name="Sun F."/>
            <person name="Zhang X."/>
            <person name="Wang S."/>
            <person name="Shao Z."/>
        </authorList>
    </citation>
    <scope>NUCLEOTIDE SEQUENCE [LARGE SCALE GENOMIC DNA]</scope>
    <source>
        <strain evidence="2 3">PTG4-2</strain>
    </source>
</reference>
<feature type="transmembrane region" description="Helical" evidence="1">
    <location>
        <begin position="12"/>
        <end position="32"/>
    </location>
</feature>
<proteinExistence type="predicted"/>
<name>A0A8B2P2Q3_9HYPH</name>
<accession>A0A8B2P2Q3</accession>
<dbReference type="OrthoDB" id="7845313at2"/>